<dbReference type="GO" id="GO:0004601">
    <property type="term" value="F:peroxidase activity"/>
    <property type="evidence" value="ECO:0007669"/>
    <property type="project" value="UniProtKB-KW"/>
</dbReference>
<evidence type="ECO:0000259" key="9">
    <source>
        <dbReference type="PROSITE" id="PS51405"/>
    </source>
</evidence>
<dbReference type="Pfam" id="PF01328">
    <property type="entry name" value="Peroxidase_2"/>
    <property type="match status" value="1"/>
</dbReference>
<dbReference type="AlphaFoldDB" id="A0A6A6B2F0"/>
<keyword evidence="4" id="KW-0479">Metal-binding</keyword>
<dbReference type="Gene3D" id="1.10.489.10">
    <property type="entry name" value="Chloroperoxidase-like"/>
    <property type="match status" value="1"/>
</dbReference>
<dbReference type="EMBL" id="ML995503">
    <property type="protein sequence ID" value="KAF2137435.1"/>
    <property type="molecule type" value="Genomic_DNA"/>
</dbReference>
<evidence type="ECO:0000256" key="5">
    <source>
        <dbReference type="ARBA" id="ARBA00023002"/>
    </source>
</evidence>
<comment type="cofactor">
    <cofactor evidence="1">
        <name>heme b</name>
        <dbReference type="ChEBI" id="CHEBI:60344"/>
    </cofactor>
</comment>
<dbReference type="PANTHER" id="PTHR33577:SF7">
    <property type="entry name" value="HEME HALOPEROXIDASE FAMILY PROFILE DOMAIN-CONTAINING PROTEIN"/>
    <property type="match status" value="1"/>
</dbReference>
<evidence type="ECO:0000256" key="2">
    <source>
        <dbReference type="ARBA" id="ARBA00022559"/>
    </source>
</evidence>
<evidence type="ECO:0000256" key="7">
    <source>
        <dbReference type="ARBA" id="ARBA00025795"/>
    </source>
</evidence>
<dbReference type="OrthoDB" id="407298at2759"/>
<dbReference type="PROSITE" id="PS51405">
    <property type="entry name" value="HEME_HALOPEROXIDASE"/>
    <property type="match status" value="1"/>
</dbReference>
<keyword evidence="5" id="KW-0560">Oxidoreductase</keyword>
<keyword evidence="11" id="KW-1185">Reference proteome</keyword>
<protein>
    <recommendedName>
        <fullName evidence="9">Heme haloperoxidase family profile domain-containing protein</fullName>
    </recommendedName>
</protein>
<dbReference type="PANTHER" id="PTHR33577">
    <property type="entry name" value="STERIGMATOCYSTIN BIOSYNTHESIS PEROXIDASE STCC-RELATED"/>
    <property type="match status" value="1"/>
</dbReference>
<dbReference type="SUPFAM" id="SSF47571">
    <property type="entry name" value="Cloroperoxidase"/>
    <property type="match status" value="1"/>
</dbReference>
<organism evidence="10 11">
    <name type="scientific">Aplosporella prunicola CBS 121167</name>
    <dbReference type="NCBI Taxonomy" id="1176127"/>
    <lineage>
        <taxon>Eukaryota</taxon>
        <taxon>Fungi</taxon>
        <taxon>Dikarya</taxon>
        <taxon>Ascomycota</taxon>
        <taxon>Pezizomycotina</taxon>
        <taxon>Dothideomycetes</taxon>
        <taxon>Dothideomycetes incertae sedis</taxon>
        <taxon>Botryosphaeriales</taxon>
        <taxon>Aplosporellaceae</taxon>
        <taxon>Aplosporella</taxon>
    </lineage>
</organism>
<dbReference type="Proteomes" id="UP000799438">
    <property type="component" value="Unassembled WGS sequence"/>
</dbReference>
<feature type="chain" id="PRO_5025686603" description="Heme haloperoxidase family profile domain-containing protein" evidence="8">
    <location>
        <begin position="19"/>
        <end position="271"/>
    </location>
</feature>
<gene>
    <name evidence="10" type="ORF">K452DRAFT_353555</name>
</gene>
<name>A0A6A6B2F0_9PEZI</name>
<dbReference type="RefSeq" id="XP_033393150.1">
    <property type="nucleotide sequence ID" value="XM_033545836.1"/>
</dbReference>
<evidence type="ECO:0000256" key="6">
    <source>
        <dbReference type="ARBA" id="ARBA00023004"/>
    </source>
</evidence>
<keyword evidence="8" id="KW-0732">Signal</keyword>
<dbReference type="GO" id="GO:0046872">
    <property type="term" value="F:metal ion binding"/>
    <property type="evidence" value="ECO:0007669"/>
    <property type="project" value="UniProtKB-KW"/>
</dbReference>
<comment type="similarity">
    <text evidence="7">Belongs to the chloroperoxidase family.</text>
</comment>
<dbReference type="InterPro" id="IPR036851">
    <property type="entry name" value="Chloroperoxidase-like_sf"/>
</dbReference>
<feature type="signal peptide" evidence="8">
    <location>
        <begin position="1"/>
        <end position="18"/>
    </location>
</feature>
<proteinExistence type="inferred from homology"/>
<feature type="domain" description="Heme haloperoxidase family profile" evidence="9">
    <location>
        <begin position="21"/>
        <end position="228"/>
    </location>
</feature>
<reference evidence="10" key="1">
    <citation type="journal article" date="2020" name="Stud. Mycol.">
        <title>101 Dothideomycetes genomes: a test case for predicting lifestyles and emergence of pathogens.</title>
        <authorList>
            <person name="Haridas S."/>
            <person name="Albert R."/>
            <person name="Binder M."/>
            <person name="Bloem J."/>
            <person name="Labutti K."/>
            <person name="Salamov A."/>
            <person name="Andreopoulos B."/>
            <person name="Baker S."/>
            <person name="Barry K."/>
            <person name="Bills G."/>
            <person name="Bluhm B."/>
            <person name="Cannon C."/>
            <person name="Castanera R."/>
            <person name="Culley D."/>
            <person name="Daum C."/>
            <person name="Ezra D."/>
            <person name="Gonzalez J."/>
            <person name="Henrissat B."/>
            <person name="Kuo A."/>
            <person name="Liang C."/>
            <person name="Lipzen A."/>
            <person name="Lutzoni F."/>
            <person name="Magnuson J."/>
            <person name="Mondo S."/>
            <person name="Nolan M."/>
            <person name="Ohm R."/>
            <person name="Pangilinan J."/>
            <person name="Park H.-J."/>
            <person name="Ramirez L."/>
            <person name="Alfaro M."/>
            <person name="Sun H."/>
            <person name="Tritt A."/>
            <person name="Yoshinaga Y."/>
            <person name="Zwiers L.-H."/>
            <person name="Turgeon B."/>
            <person name="Goodwin S."/>
            <person name="Spatafora J."/>
            <person name="Crous P."/>
            <person name="Grigoriev I."/>
        </authorList>
    </citation>
    <scope>NUCLEOTIDE SEQUENCE</scope>
    <source>
        <strain evidence="10">CBS 121167</strain>
    </source>
</reference>
<evidence type="ECO:0000256" key="4">
    <source>
        <dbReference type="ARBA" id="ARBA00022723"/>
    </source>
</evidence>
<evidence type="ECO:0000313" key="11">
    <source>
        <dbReference type="Proteomes" id="UP000799438"/>
    </source>
</evidence>
<keyword evidence="3" id="KW-0349">Heme</keyword>
<accession>A0A6A6B2F0</accession>
<evidence type="ECO:0000313" key="10">
    <source>
        <dbReference type="EMBL" id="KAF2137435.1"/>
    </source>
</evidence>
<dbReference type="GeneID" id="54303342"/>
<keyword evidence="6" id="KW-0408">Iron</keyword>
<dbReference type="InterPro" id="IPR000028">
    <property type="entry name" value="Chloroperoxidase"/>
</dbReference>
<sequence>MQLASLLASALTIAAAVAQGSHTEWKPPGHDDFRGPCPMMNTLANHAFLPHDGRNITKANAVHALSSALNFNESLAAFMWEQAVFINPEPNATYFTLDMLNKHNVLEHDASLSRADAYFGNNHRFNKTVFDWTKQFWTAPTLTAQMLANSKLARQVFSRAFNPTYSFTESNEQFSVGEVSAPIVAYGDLHAFTVDRDFVEYWIENERFPTELGWKVRDEVVGIMDILRLSKAITDAGNLITGEKAGNGSSKSAAMAVMQRRDLHSGFGAGF</sequence>
<evidence type="ECO:0000256" key="3">
    <source>
        <dbReference type="ARBA" id="ARBA00022617"/>
    </source>
</evidence>
<keyword evidence="2" id="KW-0575">Peroxidase</keyword>
<evidence type="ECO:0000256" key="1">
    <source>
        <dbReference type="ARBA" id="ARBA00001970"/>
    </source>
</evidence>
<evidence type="ECO:0000256" key="8">
    <source>
        <dbReference type="SAM" id="SignalP"/>
    </source>
</evidence>